<dbReference type="OrthoDB" id="2259405at2759"/>
<organism evidence="3 4">
    <name type="scientific">Mucor saturninus</name>
    <dbReference type="NCBI Taxonomy" id="64648"/>
    <lineage>
        <taxon>Eukaryota</taxon>
        <taxon>Fungi</taxon>
        <taxon>Fungi incertae sedis</taxon>
        <taxon>Mucoromycota</taxon>
        <taxon>Mucoromycotina</taxon>
        <taxon>Mucoromycetes</taxon>
        <taxon>Mucorales</taxon>
        <taxon>Mucorineae</taxon>
        <taxon>Mucoraceae</taxon>
        <taxon>Mucor</taxon>
    </lineage>
</organism>
<evidence type="ECO:0000256" key="1">
    <source>
        <dbReference type="SAM" id="Coils"/>
    </source>
</evidence>
<comment type="caution">
    <text evidence="3">The sequence shown here is derived from an EMBL/GenBank/DDBJ whole genome shotgun (WGS) entry which is preliminary data.</text>
</comment>
<evidence type="ECO:0000256" key="2">
    <source>
        <dbReference type="SAM" id="MobiDB-lite"/>
    </source>
</evidence>
<dbReference type="EMBL" id="JAEPRD010000095">
    <property type="protein sequence ID" value="KAG2199494.1"/>
    <property type="molecule type" value="Genomic_DNA"/>
</dbReference>
<keyword evidence="4" id="KW-1185">Reference proteome</keyword>
<reference evidence="3" key="1">
    <citation type="submission" date="2020-12" db="EMBL/GenBank/DDBJ databases">
        <title>Metabolic potential, ecology and presence of endohyphal bacteria is reflected in genomic diversity of Mucoromycotina.</title>
        <authorList>
            <person name="Muszewska A."/>
            <person name="Okrasinska A."/>
            <person name="Steczkiewicz K."/>
            <person name="Drgas O."/>
            <person name="Orlowska M."/>
            <person name="Perlinska-Lenart U."/>
            <person name="Aleksandrzak-Piekarczyk T."/>
            <person name="Szatraj K."/>
            <person name="Zielenkiewicz U."/>
            <person name="Pilsyk S."/>
            <person name="Malc E."/>
            <person name="Mieczkowski P."/>
            <person name="Kruszewska J.S."/>
            <person name="Biernat P."/>
            <person name="Pawlowska J."/>
        </authorList>
    </citation>
    <scope>NUCLEOTIDE SEQUENCE</scope>
    <source>
        <strain evidence="3">WA0000017839</strain>
    </source>
</reference>
<feature type="coiled-coil region" evidence="1">
    <location>
        <begin position="135"/>
        <end position="195"/>
    </location>
</feature>
<dbReference type="Proteomes" id="UP000603453">
    <property type="component" value="Unassembled WGS sequence"/>
</dbReference>
<keyword evidence="1" id="KW-0175">Coiled coil</keyword>
<gene>
    <name evidence="3" type="ORF">INT47_009948</name>
</gene>
<name>A0A8H7V2Y3_9FUNG</name>
<sequence>MLKKEQRRKNHNNPNSSRLPIPAPAPATHATHRRHITTESAVTPTKLDDNKNNNKSRLFSTTCSRMAQEAKNYNKRPIIQNKNLSSFYLSPQQKMNLKNKRTIPVPSKKPTTTPATPVVTPTLRKSPLTLLKQDLEKLRQKKLDDEALIQKQSKEIARLKKQLTRQVKTEAEKELEFQLQEKSRLNEKLASVTAQAKSLSIDVVDLLEVKNSTSTQTTYQDEIDKLQSQLEIQDDAFKKKLAEHASLANALDRSIQQTQETTDKLKSDHATKIAQLKAIHSIQLNKLQVEHEQDMIKSRREANRSKHTSISSVHGLEEVLEQALLEFEQEQHNHIPVLIQQQDSNERSLQGKVRLTMKNQQWYANKYMPIDAKSWPAPQPLSNLNRVQQPTR</sequence>
<dbReference type="AlphaFoldDB" id="A0A8H7V2Y3"/>
<evidence type="ECO:0000313" key="3">
    <source>
        <dbReference type="EMBL" id="KAG2199494.1"/>
    </source>
</evidence>
<protein>
    <submittedName>
        <fullName evidence="3">Uncharacterized protein</fullName>
    </submittedName>
</protein>
<feature type="compositionally biased region" description="Basic residues" evidence="2">
    <location>
        <begin position="1"/>
        <end position="11"/>
    </location>
</feature>
<proteinExistence type="predicted"/>
<evidence type="ECO:0000313" key="4">
    <source>
        <dbReference type="Proteomes" id="UP000603453"/>
    </source>
</evidence>
<feature type="region of interest" description="Disordered" evidence="2">
    <location>
        <begin position="1"/>
        <end position="57"/>
    </location>
</feature>
<accession>A0A8H7V2Y3</accession>